<sequence length="239" mass="24549">MSTLASLPEGYRAAVIGATGAIGGALVQALQADARCGGVHAFSRRSAPALDLLDEASIATAAAHLREQLPGPGGLHLLVCATGVLQLGPRSPEKRLADLAPETLARAMALNAIGPALVLKHFCELLPLKERALVAVLSARVGSIGDNRKGGWYAYRASKAALNQFLHTAAIEVARKRPLAVLAALHPGTVQSGLSAPIIGDAEATTPPVAAANLLRVLNGLQPTDSGGFFAWDGTAIAW</sequence>
<evidence type="ECO:0000313" key="1">
    <source>
        <dbReference type="EMBL" id="RVU49428.1"/>
    </source>
</evidence>
<evidence type="ECO:0000313" key="2">
    <source>
        <dbReference type="Proteomes" id="UP000285575"/>
    </source>
</evidence>
<accession>A0A437RRM8</accession>
<dbReference type="InterPro" id="IPR002347">
    <property type="entry name" value="SDR_fam"/>
</dbReference>
<dbReference type="EMBL" id="SACR01000001">
    <property type="protein sequence ID" value="RVU49428.1"/>
    <property type="molecule type" value="Genomic_DNA"/>
</dbReference>
<dbReference type="GO" id="GO:0005737">
    <property type="term" value="C:cytoplasm"/>
    <property type="evidence" value="ECO:0007669"/>
    <property type="project" value="TreeGrafter"/>
</dbReference>
<dbReference type="InterPro" id="IPR036291">
    <property type="entry name" value="NAD(P)-bd_dom_sf"/>
</dbReference>
<dbReference type="Pfam" id="PF00106">
    <property type="entry name" value="adh_short"/>
    <property type="match status" value="1"/>
</dbReference>
<comment type="caution">
    <text evidence="1">The sequence shown here is derived from an EMBL/GenBank/DDBJ whole genome shotgun (WGS) entry which is preliminary data.</text>
</comment>
<dbReference type="Proteomes" id="UP000285575">
    <property type="component" value="Unassembled WGS sequence"/>
</dbReference>
<organism evidence="1 2">
    <name type="scientific">Rubrivivax rivuli</name>
    <dbReference type="NCBI Taxonomy" id="1862385"/>
    <lineage>
        <taxon>Bacteria</taxon>
        <taxon>Pseudomonadati</taxon>
        <taxon>Pseudomonadota</taxon>
        <taxon>Betaproteobacteria</taxon>
        <taxon>Burkholderiales</taxon>
        <taxon>Sphaerotilaceae</taxon>
        <taxon>Rubrivivax</taxon>
    </lineage>
</organism>
<dbReference type="RefSeq" id="WP_128227064.1">
    <property type="nucleotide sequence ID" value="NZ_SACR01000001.1"/>
</dbReference>
<proteinExistence type="predicted"/>
<name>A0A437RRM8_9BURK</name>
<dbReference type="PANTHER" id="PTHR43544:SF12">
    <property type="entry name" value="NAD(P)-BINDING ROSSMANN-FOLD SUPERFAMILY PROTEIN"/>
    <property type="match status" value="1"/>
</dbReference>
<dbReference type="SUPFAM" id="SSF51735">
    <property type="entry name" value="NAD(P)-binding Rossmann-fold domains"/>
    <property type="match status" value="1"/>
</dbReference>
<dbReference type="PRINTS" id="PR00081">
    <property type="entry name" value="GDHRDH"/>
</dbReference>
<dbReference type="PANTHER" id="PTHR43544">
    <property type="entry name" value="SHORT-CHAIN DEHYDROGENASE/REDUCTASE"/>
    <property type="match status" value="1"/>
</dbReference>
<dbReference type="InterPro" id="IPR051468">
    <property type="entry name" value="Fungal_SecMetab_SDRs"/>
</dbReference>
<dbReference type="AlphaFoldDB" id="A0A437RRM8"/>
<protein>
    <submittedName>
        <fullName evidence="1">SDR family NAD(P)-dependent oxidoreductase</fullName>
    </submittedName>
</protein>
<dbReference type="OrthoDB" id="9785826at2"/>
<reference evidence="1 2" key="1">
    <citation type="submission" date="2019-01" db="EMBL/GenBank/DDBJ databases">
        <authorList>
            <person name="Chen W.-M."/>
        </authorList>
    </citation>
    <scope>NUCLEOTIDE SEQUENCE [LARGE SCALE GENOMIC DNA]</scope>
    <source>
        <strain evidence="1 2">KYPY4</strain>
    </source>
</reference>
<gene>
    <name evidence="1" type="ORF">EOE66_02320</name>
</gene>
<dbReference type="GO" id="GO:0016491">
    <property type="term" value="F:oxidoreductase activity"/>
    <property type="evidence" value="ECO:0007669"/>
    <property type="project" value="TreeGrafter"/>
</dbReference>
<keyword evidence="2" id="KW-1185">Reference proteome</keyword>
<dbReference type="Gene3D" id="3.40.50.720">
    <property type="entry name" value="NAD(P)-binding Rossmann-like Domain"/>
    <property type="match status" value="1"/>
</dbReference>